<feature type="domain" description="HTH lacI-type" evidence="4">
    <location>
        <begin position="6"/>
        <end position="60"/>
    </location>
</feature>
<dbReference type="SUPFAM" id="SSF47413">
    <property type="entry name" value="lambda repressor-like DNA-binding domains"/>
    <property type="match status" value="1"/>
</dbReference>
<organism evidence="5 6">
    <name type="scientific">Hymenobacter aerilatus</name>
    <dbReference type="NCBI Taxonomy" id="2932251"/>
    <lineage>
        <taxon>Bacteria</taxon>
        <taxon>Pseudomonadati</taxon>
        <taxon>Bacteroidota</taxon>
        <taxon>Cytophagia</taxon>
        <taxon>Cytophagales</taxon>
        <taxon>Hymenobacteraceae</taxon>
        <taxon>Hymenobacter</taxon>
    </lineage>
</organism>
<dbReference type="AlphaFoldDB" id="A0A8T9SXI9"/>
<dbReference type="PROSITE" id="PS50932">
    <property type="entry name" value="HTH_LACI_2"/>
    <property type="match status" value="1"/>
</dbReference>
<evidence type="ECO:0000313" key="6">
    <source>
        <dbReference type="Proteomes" id="UP000829925"/>
    </source>
</evidence>
<dbReference type="Gene3D" id="1.10.260.40">
    <property type="entry name" value="lambda repressor-like DNA-binding domains"/>
    <property type="match status" value="1"/>
</dbReference>
<dbReference type="InterPro" id="IPR000843">
    <property type="entry name" value="HTH_LacI"/>
</dbReference>
<dbReference type="InterPro" id="IPR028082">
    <property type="entry name" value="Peripla_BP_I"/>
</dbReference>
<protein>
    <submittedName>
        <fullName evidence="5">Substrate-binding domain-containing protein</fullName>
    </submittedName>
</protein>
<dbReference type="PANTHER" id="PTHR30146">
    <property type="entry name" value="LACI-RELATED TRANSCRIPTIONAL REPRESSOR"/>
    <property type="match status" value="1"/>
</dbReference>
<keyword evidence="1" id="KW-0805">Transcription regulation</keyword>
<dbReference type="InterPro" id="IPR025997">
    <property type="entry name" value="SBP_2_dom"/>
</dbReference>
<evidence type="ECO:0000256" key="3">
    <source>
        <dbReference type="ARBA" id="ARBA00023163"/>
    </source>
</evidence>
<dbReference type="Pfam" id="PF13407">
    <property type="entry name" value="Peripla_BP_4"/>
    <property type="match status" value="1"/>
</dbReference>
<keyword evidence="2" id="KW-0238">DNA-binding</keyword>
<dbReference type="Gene3D" id="3.40.50.2300">
    <property type="match status" value="2"/>
</dbReference>
<dbReference type="EMBL" id="CP095053">
    <property type="protein sequence ID" value="UOR06101.1"/>
    <property type="molecule type" value="Genomic_DNA"/>
</dbReference>
<dbReference type="SUPFAM" id="SSF53822">
    <property type="entry name" value="Periplasmic binding protein-like I"/>
    <property type="match status" value="1"/>
</dbReference>
<dbReference type="PANTHER" id="PTHR30146:SF144">
    <property type="entry name" value="LACI-FAMILY TRANSCRIPTION REGULATOR"/>
    <property type="match status" value="1"/>
</dbReference>
<sequence length="354" mass="40249">MSKNAVRIKDIAAKANVSVGTVDRVLHNRGRVAEDVRQKVLLMMQELEYEPNMIARTLGSNRTYQLAAVQPSHTLDPYWQAPWEGINKAARELQQYGVTLRVYPYDMSRVDSFREQMELATQAQPDGIVIAPLFYRESLPFFERWQHAKIPYVLFNTYITEINPLSYVGQDSYQSGFLAGKLLQFGQTQPGTYLIAHIAEDIANSVHVTQKEQGFRDYFAQLPASQTAGITVRSIDLPYPTEPAFAGRLTGLLAQNQPVRGIFVSTSRAYAIAPYLQPYAAAIRLVGYDLLEENIHYLQEGTIDFLINQNPKEQGYYGLYALADQLIFKKEVPPLKYLPLDIIAKENLHYYVEK</sequence>
<dbReference type="Pfam" id="PF00356">
    <property type="entry name" value="LacI"/>
    <property type="match status" value="1"/>
</dbReference>
<evidence type="ECO:0000313" key="5">
    <source>
        <dbReference type="EMBL" id="UOR06101.1"/>
    </source>
</evidence>
<evidence type="ECO:0000256" key="1">
    <source>
        <dbReference type="ARBA" id="ARBA00023015"/>
    </source>
</evidence>
<keyword evidence="3" id="KW-0804">Transcription</keyword>
<proteinExistence type="predicted"/>
<dbReference type="GO" id="GO:0000976">
    <property type="term" value="F:transcription cis-regulatory region binding"/>
    <property type="evidence" value="ECO:0007669"/>
    <property type="project" value="TreeGrafter"/>
</dbReference>
<evidence type="ECO:0000259" key="4">
    <source>
        <dbReference type="PROSITE" id="PS50932"/>
    </source>
</evidence>
<reference evidence="5 6" key="1">
    <citation type="submission" date="2022-04" db="EMBL/GenBank/DDBJ databases">
        <title>Hymenobacter sp. isolated from the air.</title>
        <authorList>
            <person name="Won M."/>
            <person name="Lee C.-M."/>
            <person name="Woen H.-Y."/>
            <person name="Kwon S.-W."/>
        </authorList>
    </citation>
    <scope>NUCLEOTIDE SEQUENCE [LARGE SCALE GENOMIC DNA]</scope>
    <source>
        <strain evidence="6">5413 J-13</strain>
    </source>
</reference>
<dbReference type="Proteomes" id="UP000829925">
    <property type="component" value="Chromosome"/>
</dbReference>
<evidence type="ECO:0000256" key="2">
    <source>
        <dbReference type="ARBA" id="ARBA00023125"/>
    </source>
</evidence>
<dbReference type="CDD" id="cd01392">
    <property type="entry name" value="HTH_LacI"/>
    <property type="match status" value="1"/>
</dbReference>
<name>A0A8T9SXI9_9BACT</name>
<dbReference type="RefSeq" id="WP_245094924.1">
    <property type="nucleotide sequence ID" value="NZ_CP095053.1"/>
</dbReference>
<dbReference type="PROSITE" id="PS00356">
    <property type="entry name" value="HTH_LACI_1"/>
    <property type="match status" value="1"/>
</dbReference>
<accession>A0A8T9SXI9</accession>
<gene>
    <name evidence="5" type="ORF">MUN82_03150</name>
</gene>
<dbReference type="GO" id="GO:0003700">
    <property type="term" value="F:DNA-binding transcription factor activity"/>
    <property type="evidence" value="ECO:0007669"/>
    <property type="project" value="TreeGrafter"/>
</dbReference>
<dbReference type="InterPro" id="IPR010982">
    <property type="entry name" value="Lambda_DNA-bd_dom_sf"/>
</dbReference>
<dbReference type="SMART" id="SM00354">
    <property type="entry name" value="HTH_LACI"/>
    <property type="match status" value="1"/>
</dbReference>
<dbReference type="KEGG" id="haei:MUN82_03150"/>
<keyword evidence="6" id="KW-1185">Reference proteome</keyword>